<dbReference type="InterPro" id="IPR043129">
    <property type="entry name" value="ATPase_NBD"/>
</dbReference>
<dbReference type="EMBL" id="BAABAK010000001">
    <property type="protein sequence ID" value="GAA3950562.1"/>
    <property type="molecule type" value="Genomic_DNA"/>
</dbReference>
<dbReference type="RefSeq" id="WP_344764148.1">
    <property type="nucleotide sequence ID" value="NZ_BAABAK010000001.1"/>
</dbReference>
<dbReference type="SUPFAM" id="SSF53067">
    <property type="entry name" value="Actin-like ATPase domain"/>
    <property type="match status" value="2"/>
</dbReference>
<gene>
    <name evidence="1" type="ORF">GCM10022246_01330</name>
</gene>
<dbReference type="Gene3D" id="1.10.720.160">
    <property type="match status" value="1"/>
</dbReference>
<dbReference type="CDD" id="cd24079">
    <property type="entry name" value="ASKHA_NBD_PG1100-like"/>
    <property type="match status" value="1"/>
</dbReference>
<keyword evidence="2" id="KW-1185">Reference proteome</keyword>
<sequence>MKLIADGGSTKTSWSIFNGQVLQKTFETEGYNPFYVKEEHIIESLITRFGADFNFQEVSSVFFYGAGCEGDKDYILKNALAAVFPNATSEVRSDLIGAAKALIGDGSGMVSILGTGMNTCVMDNGVLIQQIDGLGFYLGDEGSGGYLGRKLLKKYARRGLSKEISEKFQTTYGLLPSQILKNFYDHPLQNKYAASFTTFLYDNLHDEQIMGIVNDGFNDFFKNVITEYKNHDRYELNCVGSIAFVFQDILKNVALIHNISLGKILKSPMDGLSFYHFPKTN</sequence>
<dbReference type="Gene3D" id="3.30.420.40">
    <property type="match status" value="2"/>
</dbReference>
<accession>A0ABP7NMU8</accession>
<reference evidence="2" key="1">
    <citation type="journal article" date="2019" name="Int. J. Syst. Evol. Microbiol.">
        <title>The Global Catalogue of Microorganisms (GCM) 10K type strain sequencing project: providing services to taxonomists for standard genome sequencing and annotation.</title>
        <authorList>
            <consortium name="The Broad Institute Genomics Platform"/>
            <consortium name="The Broad Institute Genome Sequencing Center for Infectious Disease"/>
            <person name="Wu L."/>
            <person name="Ma J."/>
        </authorList>
    </citation>
    <scope>NUCLEOTIDE SEQUENCE [LARGE SCALE GENOMIC DNA]</scope>
    <source>
        <strain evidence="2">JCM 17338</strain>
    </source>
</reference>
<evidence type="ECO:0000313" key="2">
    <source>
        <dbReference type="Proteomes" id="UP001501081"/>
    </source>
</evidence>
<proteinExistence type="predicted"/>
<comment type="caution">
    <text evidence="1">The sequence shown here is derived from an EMBL/GenBank/DDBJ whole genome shotgun (WGS) entry which is preliminary data.</text>
</comment>
<evidence type="ECO:0000313" key="1">
    <source>
        <dbReference type="EMBL" id="GAA3950562.1"/>
    </source>
</evidence>
<name>A0ABP7NMU8_9SPHI</name>
<dbReference type="Proteomes" id="UP001501081">
    <property type="component" value="Unassembled WGS sequence"/>
</dbReference>
<protein>
    <submittedName>
        <fullName evidence="1">ATPase</fullName>
    </submittedName>
</protein>
<organism evidence="1 2">
    <name type="scientific">Pedobacter ginsengiterrae</name>
    <dbReference type="NCBI Taxonomy" id="871696"/>
    <lineage>
        <taxon>Bacteria</taxon>
        <taxon>Pseudomonadati</taxon>
        <taxon>Bacteroidota</taxon>
        <taxon>Sphingobacteriia</taxon>
        <taxon>Sphingobacteriales</taxon>
        <taxon>Sphingobacteriaceae</taxon>
        <taxon>Pedobacter</taxon>
    </lineage>
</organism>